<evidence type="ECO:0000313" key="5">
    <source>
        <dbReference type="Proteomes" id="UP000824633"/>
    </source>
</evidence>
<feature type="repeat" description="Cell wall-binding" evidence="2">
    <location>
        <begin position="45"/>
        <end position="64"/>
    </location>
</feature>
<dbReference type="EMBL" id="AP024849">
    <property type="protein sequence ID" value="BCZ46909.1"/>
    <property type="molecule type" value="Genomic_DNA"/>
</dbReference>
<evidence type="ECO:0000256" key="3">
    <source>
        <dbReference type="SAM" id="SignalP"/>
    </source>
</evidence>
<feature type="signal peptide" evidence="3">
    <location>
        <begin position="1"/>
        <end position="27"/>
    </location>
</feature>
<reference evidence="5" key="1">
    <citation type="submission" date="2021-07" db="EMBL/GenBank/DDBJ databases">
        <title>Complete genome sequencing of a Clostridium isolate.</title>
        <authorList>
            <person name="Ueki A."/>
            <person name="Tonouchi A."/>
        </authorList>
    </citation>
    <scope>NUCLEOTIDE SEQUENCE [LARGE SCALE GENOMIC DNA]</scope>
    <source>
        <strain evidence="5">C5S11</strain>
    </source>
</reference>
<dbReference type="InterPro" id="IPR018337">
    <property type="entry name" value="Cell_wall/Cho-bd_repeat"/>
</dbReference>
<name>A0ABN6IXR0_9CLOT</name>
<evidence type="ECO:0000313" key="4">
    <source>
        <dbReference type="EMBL" id="BCZ46909.1"/>
    </source>
</evidence>
<proteinExistence type="predicted"/>
<dbReference type="Proteomes" id="UP000824633">
    <property type="component" value="Chromosome"/>
</dbReference>
<dbReference type="RefSeq" id="WP_224033306.1">
    <property type="nucleotide sequence ID" value="NZ_AP024849.1"/>
</dbReference>
<keyword evidence="3" id="KW-0732">Signal</keyword>
<dbReference type="SUPFAM" id="SSF69360">
    <property type="entry name" value="Cell wall binding repeat"/>
    <property type="match status" value="1"/>
</dbReference>
<dbReference type="PROSITE" id="PS51170">
    <property type="entry name" value="CW"/>
    <property type="match status" value="1"/>
</dbReference>
<sequence>MKKFKRIIASFVTVLTLLAIAPVTAHAEWKSDSKGWWNTEGSSYSTGWKQIDGNWYYFSSDGYMAHDTTIDGYYLSSGGAWTTNIPNTTTSYTGGNNSGSTASTAGDTQSQTAYLSATGSKYHSKPDCGNMNASKATKTTVAEAEKEGFGRCSKCW</sequence>
<dbReference type="Gene3D" id="2.10.270.10">
    <property type="entry name" value="Cholin Binding"/>
    <property type="match status" value="1"/>
</dbReference>
<dbReference type="Pfam" id="PF01473">
    <property type="entry name" value="Choline_bind_1"/>
    <property type="match status" value="1"/>
</dbReference>
<organism evidence="4 5">
    <name type="scientific">Clostridium gelidum</name>
    <dbReference type="NCBI Taxonomy" id="704125"/>
    <lineage>
        <taxon>Bacteria</taxon>
        <taxon>Bacillati</taxon>
        <taxon>Bacillota</taxon>
        <taxon>Clostridia</taxon>
        <taxon>Eubacteriales</taxon>
        <taxon>Clostridiaceae</taxon>
        <taxon>Clostridium</taxon>
    </lineage>
</organism>
<evidence type="ECO:0008006" key="6">
    <source>
        <dbReference type="Google" id="ProtNLM"/>
    </source>
</evidence>
<evidence type="ECO:0000256" key="2">
    <source>
        <dbReference type="PROSITE-ProRule" id="PRU00591"/>
    </source>
</evidence>
<protein>
    <recommendedName>
        <fullName evidence="6">Cell wall-binding protein</fullName>
    </recommendedName>
</protein>
<keyword evidence="5" id="KW-1185">Reference proteome</keyword>
<keyword evidence="1" id="KW-0677">Repeat</keyword>
<gene>
    <name evidence="4" type="ORF">psyc5s11_29760</name>
</gene>
<evidence type="ECO:0000256" key="1">
    <source>
        <dbReference type="ARBA" id="ARBA00022737"/>
    </source>
</evidence>
<feature type="chain" id="PRO_5046811865" description="Cell wall-binding protein" evidence="3">
    <location>
        <begin position="28"/>
        <end position="156"/>
    </location>
</feature>
<accession>A0ABN6IXR0</accession>